<keyword evidence="2" id="KW-1185">Reference proteome</keyword>
<comment type="caution">
    <text evidence="1">The sequence shown here is derived from an EMBL/GenBank/DDBJ whole genome shotgun (WGS) entry which is preliminary data.</text>
</comment>
<dbReference type="EMBL" id="JARBJD010000026">
    <property type="protein sequence ID" value="KAK2959946.1"/>
    <property type="molecule type" value="Genomic_DNA"/>
</dbReference>
<accession>A0ABQ9Y8B4</accession>
<evidence type="ECO:0000313" key="1">
    <source>
        <dbReference type="EMBL" id="KAK2959946.1"/>
    </source>
</evidence>
<name>A0ABQ9Y8B4_9EUKA</name>
<sequence>MSVFVEKTELTQEMNTNEVVCSWQTGLFIFEKSTLNFISSSFEDISQGVVDMGGSSLVVQNCEFHKNGKQFHGFPSMRQNIDCRNGSTIEITTTQSTDEPLWIAADDCKVVKDSVEMKAPLFVPTFDAKTTKVTFDKANDKFVVSMKGTLLIPCGLKLEIYAMFPNKTETGTRICPSV</sequence>
<evidence type="ECO:0000313" key="2">
    <source>
        <dbReference type="Proteomes" id="UP001281761"/>
    </source>
</evidence>
<dbReference type="Proteomes" id="UP001281761">
    <property type="component" value="Unassembled WGS sequence"/>
</dbReference>
<organism evidence="1 2">
    <name type="scientific">Blattamonas nauphoetae</name>
    <dbReference type="NCBI Taxonomy" id="2049346"/>
    <lineage>
        <taxon>Eukaryota</taxon>
        <taxon>Metamonada</taxon>
        <taxon>Preaxostyla</taxon>
        <taxon>Oxymonadida</taxon>
        <taxon>Blattamonas</taxon>
    </lineage>
</organism>
<protein>
    <submittedName>
        <fullName evidence="1">Uncharacterized protein</fullName>
    </submittedName>
</protein>
<proteinExistence type="predicted"/>
<reference evidence="1 2" key="1">
    <citation type="journal article" date="2022" name="bioRxiv">
        <title>Genomics of Preaxostyla Flagellates Illuminates Evolutionary Transitions and the Path Towards Mitochondrial Loss.</title>
        <authorList>
            <person name="Novak L.V.F."/>
            <person name="Treitli S.C."/>
            <person name="Pyrih J."/>
            <person name="Halakuc P."/>
            <person name="Pipaliya S.V."/>
            <person name="Vacek V."/>
            <person name="Brzon O."/>
            <person name="Soukal P."/>
            <person name="Eme L."/>
            <person name="Dacks J.B."/>
            <person name="Karnkowska A."/>
            <person name="Elias M."/>
            <person name="Hampl V."/>
        </authorList>
    </citation>
    <scope>NUCLEOTIDE SEQUENCE [LARGE SCALE GENOMIC DNA]</scope>
    <source>
        <strain evidence="1">NAU3</strain>
        <tissue evidence="1">Gut</tissue>
    </source>
</reference>
<gene>
    <name evidence="1" type="ORF">BLNAU_5143</name>
</gene>